<dbReference type="Gene3D" id="2.20.25.240">
    <property type="match status" value="2"/>
</dbReference>
<name>A0A9N9MLR8_9CUCU</name>
<dbReference type="EMBL" id="OU892278">
    <property type="protein sequence ID" value="CAG9764320.1"/>
    <property type="molecule type" value="Genomic_DNA"/>
</dbReference>
<evidence type="ECO:0000313" key="7">
    <source>
        <dbReference type="EMBL" id="CAG9764320.1"/>
    </source>
</evidence>
<accession>A0A9N9MLR8</accession>
<dbReference type="InterPro" id="IPR007588">
    <property type="entry name" value="Znf_FLYWCH"/>
</dbReference>
<dbReference type="AlphaFoldDB" id="A0A9N9MLR8"/>
<evidence type="ECO:0000256" key="3">
    <source>
        <dbReference type="ARBA" id="ARBA00022833"/>
    </source>
</evidence>
<reference evidence="7" key="1">
    <citation type="submission" date="2022-01" db="EMBL/GenBank/DDBJ databases">
        <authorList>
            <person name="King R."/>
        </authorList>
    </citation>
    <scope>NUCLEOTIDE SEQUENCE</scope>
</reference>
<dbReference type="OrthoDB" id="6679857at2759"/>
<dbReference type="SUPFAM" id="SSF57756">
    <property type="entry name" value="Retrovirus zinc finger-like domains"/>
    <property type="match status" value="1"/>
</dbReference>
<dbReference type="GO" id="GO:0008270">
    <property type="term" value="F:zinc ion binding"/>
    <property type="evidence" value="ECO:0007669"/>
    <property type="project" value="UniProtKB-KW"/>
</dbReference>
<dbReference type="InterPro" id="IPR036875">
    <property type="entry name" value="Znf_CCHC_sf"/>
</dbReference>
<keyword evidence="2 4" id="KW-0863">Zinc-finger</keyword>
<dbReference type="GO" id="GO:0003676">
    <property type="term" value="F:nucleic acid binding"/>
    <property type="evidence" value="ECO:0007669"/>
    <property type="project" value="InterPro"/>
</dbReference>
<feature type="domain" description="CCHC-type" evidence="6">
    <location>
        <begin position="316"/>
        <end position="331"/>
    </location>
</feature>
<evidence type="ECO:0000256" key="4">
    <source>
        <dbReference type="PROSITE-ProRule" id="PRU00047"/>
    </source>
</evidence>
<feature type="compositionally biased region" description="Low complexity" evidence="5">
    <location>
        <begin position="112"/>
        <end position="123"/>
    </location>
</feature>
<protein>
    <recommendedName>
        <fullName evidence="6">CCHC-type domain-containing protein</fullName>
    </recommendedName>
</protein>
<organism evidence="7 8">
    <name type="scientific">Ceutorhynchus assimilis</name>
    <name type="common">cabbage seed weevil</name>
    <dbReference type="NCBI Taxonomy" id="467358"/>
    <lineage>
        <taxon>Eukaryota</taxon>
        <taxon>Metazoa</taxon>
        <taxon>Ecdysozoa</taxon>
        <taxon>Arthropoda</taxon>
        <taxon>Hexapoda</taxon>
        <taxon>Insecta</taxon>
        <taxon>Pterygota</taxon>
        <taxon>Neoptera</taxon>
        <taxon>Endopterygota</taxon>
        <taxon>Coleoptera</taxon>
        <taxon>Polyphaga</taxon>
        <taxon>Cucujiformia</taxon>
        <taxon>Curculionidae</taxon>
        <taxon>Ceutorhynchinae</taxon>
        <taxon>Ceutorhynchus</taxon>
    </lineage>
</organism>
<evidence type="ECO:0000259" key="6">
    <source>
        <dbReference type="PROSITE" id="PS50158"/>
    </source>
</evidence>
<dbReference type="Pfam" id="PF04500">
    <property type="entry name" value="FLYWCH"/>
    <property type="match status" value="2"/>
</dbReference>
<keyword evidence="3" id="KW-0862">Zinc</keyword>
<dbReference type="PROSITE" id="PS50158">
    <property type="entry name" value="ZF_CCHC"/>
    <property type="match status" value="1"/>
</dbReference>
<dbReference type="Proteomes" id="UP001152799">
    <property type="component" value="Chromosome 2"/>
</dbReference>
<dbReference type="InterPro" id="IPR001878">
    <property type="entry name" value="Znf_CCHC"/>
</dbReference>
<feature type="region of interest" description="Disordered" evidence="5">
    <location>
        <begin position="1"/>
        <end position="130"/>
    </location>
</feature>
<proteinExistence type="predicted"/>
<feature type="region of interest" description="Disordered" evidence="5">
    <location>
        <begin position="274"/>
        <end position="294"/>
    </location>
</feature>
<evidence type="ECO:0000313" key="8">
    <source>
        <dbReference type="Proteomes" id="UP001152799"/>
    </source>
</evidence>
<sequence length="561" mass="63415">MDPPKKLKPNPADLYNPRQDGQQKARKANARLQRVRQAVRTYQARFAGPPPRGHIFSASTAPRIPTATQTTAPEVNFPRRTQQPPTRPPTGCVRQQDEGPQRPAPTNPYPNTTGAGTSARSGTEPGTLPTFGLQSVKTNFAFLRPELHFWWTSKQNTPTARPVMSLPLPPWATSRPKSPLKWAVVVFQPRETDIGDMARQEPDAFKWTPAYRDALRKYRPPGHPMSSPVLQLTDTDFTEALEEALNEGLPAQNKEENKSKTTEKDVMINARSTTHTSTASESLGAATPLSPAPNPVVGTRRHACDDVYLPVEKNLCWRCGYPGHRREACTNKPVMFCSRCGRVGYLSKECSCGPIRSKVVQPSQSGTLTVTSTASRRRNKVSVAVQCTIYFLPAKKYTTLLFERYEYQYMKRLGRKDAPSKTYWNCRNRKTGCKVNVITYGNTVSIKSIAHNHGPTYTGDVSQLKIPGRVYFSPGRKHPIMIIDGFEYKLQLRKDNRSNWCCTQDAKFKCKVRLMAKGNLIQIKDCQHTHEQTYKADYTKLKSHEILIEYRTKFRRPSEFK</sequence>
<keyword evidence="8" id="KW-1185">Reference proteome</keyword>
<evidence type="ECO:0000256" key="1">
    <source>
        <dbReference type="ARBA" id="ARBA00022723"/>
    </source>
</evidence>
<evidence type="ECO:0000256" key="5">
    <source>
        <dbReference type="SAM" id="MobiDB-lite"/>
    </source>
</evidence>
<dbReference type="Gene3D" id="4.10.60.10">
    <property type="entry name" value="Zinc finger, CCHC-type"/>
    <property type="match status" value="1"/>
</dbReference>
<evidence type="ECO:0000256" key="2">
    <source>
        <dbReference type="ARBA" id="ARBA00022771"/>
    </source>
</evidence>
<keyword evidence="1" id="KW-0479">Metal-binding</keyword>
<gene>
    <name evidence="7" type="ORF">CEUTPL_LOCUS4960</name>
</gene>